<dbReference type="Gene3D" id="3.30.1360.120">
    <property type="entry name" value="Probable tRNA modification gtpase trme, domain 1"/>
    <property type="match status" value="2"/>
</dbReference>
<dbReference type="PIRSF" id="PIRSF006487">
    <property type="entry name" value="GcvT"/>
    <property type="match status" value="1"/>
</dbReference>
<accession>A0AAP4BY57</accession>
<name>A0AAP4BY57_9CORY</name>
<protein>
    <submittedName>
        <fullName evidence="3">Folate-binding protein</fullName>
    </submittedName>
</protein>
<dbReference type="NCBIfam" id="TIGR03317">
    <property type="entry name" value="ygfZ_signature"/>
    <property type="match status" value="1"/>
</dbReference>
<keyword evidence="1" id="KW-0809">Transit peptide</keyword>
<organism evidence="3 4">
    <name type="scientific">Corynebacterium accolens</name>
    <dbReference type="NCBI Taxonomy" id="38284"/>
    <lineage>
        <taxon>Bacteria</taxon>
        <taxon>Bacillati</taxon>
        <taxon>Actinomycetota</taxon>
        <taxon>Actinomycetes</taxon>
        <taxon>Mycobacteriales</taxon>
        <taxon>Corynebacteriaceae</taxon>
        <taxon>Corynebacterium</taxon>
    </lineage>
</organism>
<dbReference type="RefSeq" id="WP_278723185.1">
    <property type="nucleotide sequence ID" value="NZ_JASNVU010000004.1"/>
</dbReference>
<dbReference type="AlphaFoldDB" id="A0AAP4BY57"/>
<evidence type="ECO:0000256" key="2">
    <source>
        <dbReference type="SAM" id="MobiDB-lite"/>
    </source>
</evidence>
<evidence type="ECO:0000256" key="1">
    <source>
        <dbReference type="ARBA" id="ARBA00022946"/>
    </source>
</evidence>
<sequence length="354" mass="38247">MNYSSPLLQRAGAAEHQDATVLDAQGVAWHYGNPLGEQRAAETGTIAIDRSQRRALRVSGADAPGFLNNLLTQKLDDAPSGFSAGALDLDIQGHILHHMDITREGEDFYLDLPAAQFESAQDFLTKMVFWSEVTVEEADIAIVTLLGETDIPAPPTVVFSREVQWSGIKRVDLAVPREQLVESMAALEAEGARLAGLMAFTAERVRAREPELAADLDKKSIPHEVPQWISRSDADPAHVHLNKGCYRGQETVARVENLGRSPRLLVLLHLDGSAPERPNVGDDISFNGRKVGRIGTIVDDCDFGPIALGLVKRSALDAGTLDIGDTAASIDASSIPEDEGPKAGREAVNRLRGR</sequence>
<dbReference type="InterPro" id="IPR017703">
    <property type="entry name" value="YgfZ/GCV_T_CS"/>
</dbReference>
<dbReference type="PANTHER" id="PTHR22602:SF0">
    <property type="entry name" value="TRANSFERASE CAF17, MITOCHONDRIAL-RELATED"/>
    <property type="match status" value="1"/>
</dbReference>
<feature type="region of interest" description="Disordered" evidence="2">
    <location>
        <begin position="331"/>
        <end position="354"/>
    </location>
</feature>
<dbReference type="GO" id="GO:0016226">
    <property type="term" value="P:iron-sulfur cluster assembly"/>
    <property type="evidence" value="ECO:0007669"/>
    <property type="project" value="TreeGrafter"/>
</dbReference>
<comment type="caution">
    <text evidence="3">The sequence shown here is derived from an EMBL/GenBank/DDBJ whole genome shotgun (WGS) entry which is preliminary data.</text>
</comment>
<dbReference type="SUPFAM" id="SSF103025">
    <property type="entry name" value="Folate-binding domain"/>
    <property type="match status" value="1"/>
</dbReference>
<proteinExistence type="predicted"/>
<dbReference type="Proteomes" id="UP001230317">
    <property type="component" value="Unassembled WGS sequence"/>
</dbReference>
<evidence type="ECO:0000313" key="3">
    <source>
        <dbReference type="EMBL" id="MDK4334512.1"/>
    </source>
</evidence>
<evidence type="ECO:0000313" key="4">
    <source>
        <dbReference type="Proteomes" id="UP001230317"/>
    </source>
</evidence>
<dbReference type="InterPro" id="IPR027266">
    <property type="entry name" value="TrmE/GcvT-like"/>
</dbReference>
<feature type="compositionally biased region" description="Basic and acidic residues" evidence="2">
    <location>
        <begin position="339"/>
        <end position="354"/>
    </location>
</feature>
<dbReference type="PANTHER" id="PTHR22602">
    <property type="entry name" value="TRANSFERASE CAF17, MITOCHONDRIAL-RELATED"/>
    <property type="match status" value="1"/>
</dbReference>
<reference evidence="3" key="1">
    <citation type="submission" date="2023-05" db="EMBL/GenBank/DDBJ databases">
        <title>Metabolic capabilities are highly conserved among human nasal-associated Corynebacterium species in pangenomic analyses.</title>
        <authorList>
            <person name="Tran T.H."/>
            <person name="Roberts A.Q."/>
            <person name="Escapa I.F."/>
            <person name="Gao W."/>
            <person name="Conlan S."/>
            <person name="Kong H."/>
            <person name="Segre J.A."/>
            <person name="Kelly M.S."/>
            <person name="Lemon K.P."/>
        </authorList>
    </citation>
    <scope>NUCLEOTIDE SEQUENCE</scope>
    <source>
        <strain evidence="3">KPL2618</strain>
    </source>
</reference>
<dbReference type="InterPro" id="IPR045179">
    <property type="entry name" value="YgfZ/GcvT"/>
</dbReference>
<gene>
    <name evidence="3" type="ORF">QPX58_03665</name>
</gene>
<dbReference type="EMBL" id="JASNVU010000004">
    <property type="protein sequence ID" value="MDK4334512.1"/>
    <property type="molecule type" value="Genomic_DNA"/>
</dbReference>